<evidence type="ECO:0000256" key="3">
    <source>
        <dbReference type="HAMAP-Rule" id="MF_00413"/>
    </source>
</evidence>
<dbReference type="InterPro" id="IPR036868">
    <property type="entry name" value="TusA-like_sf"/>
</dbReference>
<dbReference type="AlphaFoldDB" id="K6Z4P1"/>
<dbReference type="RefSeq" id="WP_007102997.1">
    <property type="nucleotide sequence ID" value="NZ_BAER01000014.1"/>
</dbReference>
<evidence type="ECO:0000256" key="1">
    <source>
        <dbReference type="ARBA" id="ARBA00008984"/>
    </source>
</evidence>
<reference evidence="6" key="1">
    <citation type="journal article" date="2014" name="Environ. Microbiol.">
        <title>Comparative genomics of the marine bacterial genus Glaciecola reveals the high degree of genomic diversity and genomic characteristic for cold adaptation.</title>
        <authorList>
            <person name="Qin Q.L."/>
            <person name="Xie B.B."/>
            <person name="Yu Y."/>
            <person name="Shu Y.L."/>
            <person name="Rong J.C."/>
            <person name="Zhang Y.J."/>
            <person name="Zhao D.L."/>
            <person name="Chen X.L."/>
            <person name="Zhang X.Y."/>
            <person name="Chen B."/>
            <person name="Zhou B.C."/>
            <person name="Zhang Y.Z."/>
        </authorList>
    </citation>
    <scope>NUCLEOTIDE SEQUENCE [LARGE SCALE GENOMIC DNA]</scope>
    <source>
        <strain evidence="6">LMG 21857</strain>
    </source>
</reference>
<dbReference type="InterPro" id="IPR001455">
    <property type="entry name" value="TusA-like"/>
</dbReference>
<accession>K6Z4P1</accession>
<dbReference type="GO" id="GO:0005737">
    <property type="term" value="C:cytoplasm"/>
    <property type="evidence" value="ECO:0007669"/>
    <property type="project" value="UniProtKB-SubCell"/>
</dbReference>
<sequence>MGSDVNPVDFKHANHQLDATGLRCPEPVMMVRLSIRNMQIGETLAITADDHSTTRDIPSFCRFMGHTLLNSEVDSKPYCYLIRKNKVK</sequence>
<gene>
    <name evidence="3 5" type="primary">tusA</name>
    <name evidence="5" type="ORF">GPLA_0272</name>
</gene>
<protein>
    <recommendedName>
        <fullName evidence="3">Sulfur carrier protein TusA</fullName>
    </recommendedName>
</protein>
<dbReference type="SUPFAM" id="SSF64307">
    <property type="entry name" value="SirA-like"/>
    <property type="match status" value="1"/>
</dbReference>
<comment type="subcellular location">
    <subcellularLocation>
        <location evidence="3">Cytoplasm</location>
    </subcellularLocation>
</comment>
<dbReference type="PANTHER" id="PTHR33279">
    <property type="entry name" value="SULFUR CARRIER PROTEIN YEDF-RELATED"/>
    <property type="match status" value="1"/>
</dbReference>
<dbReference type="HAMAP" id="MF_00413">
    <property type="entry name" value="Thiourid_synth_A"/>
    <property type="match status" value="1"/>
</dbReference>
<dbReference type="GO" id="GO:0016740">
    <property type="term" value="F:transferase activity"/>
    <property type="evidence" value="ECO:0007669"/>
    <property type="project" value="UniProtKB-KW"/>
</dbReference>
<evidence type="ECO:0000313" key="6">
    <source>
        <dbReference type="Proteomes" id="UP000006322"/>
    </source>
</evidence>
<dbReference type="NCBIfam" id="NF001423">
    <property type="entry name" value="PRK00299.1"/>
    <property type="match status" value="1"/>
</dbReference>
<keyword evidence="5" id="KW-0808">Transferase</keyword>
<dbReference type="STRING" id="1129793.GPLA_0272"/>
<dbReference type="PROSITE" id="PS01148">
    <property type="entry name" value="UPF0033"/>
    <property type="match status" value="1"/>
</dbReference>
<dbReference type="Proteomes" id="UP000006322">
    <property type="component" value="Unassembled WGS sequence"/>
</dbReference>
<dbReference type="GO" id="GO:0002143">
    <property type="term" value="P:tRNA wobble position uridine thiolation"/>
    <property type="evidence" value="ECO:0007669"/>
    <property type="project" value="InterPro"/>
</dbReference>
<name>K6Z4P1_9ALTE</name>
<comment type="similarity">
    <text evidence="1 3">Belongs to the sulfur carrier protein TusA family.</text>
</comment>
<comment type="function">
    <text evidence="3">Sulfur carrier protein which probably makes part of a sulfur-relay system.</text>
</comment>
<dbReference type="EMBL" id="BAER01000014">
    <property type="protein sequence ID" value="GAC31191.1"/>
    <property type="molecule type" value="Genomic_DNA"/>
</dbReference>
<evidence type="ECO:0000256" key="2">
    <source>
        <dbReference type="ARBA" id="ARBA00022490"/>
    </source>
</evidence>
<dbReference type="GO" id="GO:0097163">
    <property type="term" value="F:sulfur carrier activity"/>
    <property type="evidence" value="ECO:0007669"/>
    <property type="project" value="UniProtKB-UniRule"/>
</dbReference>
<keyword evidence="6" id="KW-1185">Reference proteome</keyword>
<dbReference type="Pfam" id="PF01206">
    <property type="entry name" value="TusA"/>
    <property type="match status" value="1"/>
</dbReference>
<evidence type="ECO:0000259" key="4">
    <source>
        <dbReference type="PROSITE" id="PS01148"/>
    </source>
</evidence>
<dbReference type="OrthoDB" id="9797352at2"/>
<organism evidence="5 6">
    <name type="scientific">Paraglaciecola polaris LMG 21857</name>
    <dbReference type="NCBI Taxonomy" id="1129793"/>
    <lineage>
        <taxon>Bacteria</taxon>
        <taxon>Pseudomonadati</taxon>
        <taxon>Pseudomonadota</taxon>
        <taxon>Gammaproteobacteria</taxon>
        <taxon>Alteromonadales</taxon>
        <taxon>Alteromonadaceae</taxon>
        <taxon>Paraglaciecola</taxon>
    </lineage>
</organism>
<dbReference type="Gene3D" id="3.30.110.40">
    <property type="entry name" value="TusA-like domain"/>
    <property type="match status" value="1"/>
</dbReference>
<feature type="active site" description="Cysteine persulfide intermediate" evidence="3">
    <location>
        <position position="24"/>
    </location>
</feature>
<comment type="caution">
    <text evidence="5">The sequence shown here is derived from an EMBL/GenBank/DDBJ whole genome shotgun (WGS) entry which is preliminary data.</text>
</comment>
<dbReference type="PANTHER" id="PTHR33279:SF2">
    <property type="entry name" value="SULFUR CARRIER PROTEIN TUSA"/>
    <property type="match status" value="1"/>
</dbReference>
<dbReference type="InterPro" id="IPR022931">
    <property type="entry name" value="Sulphur_carrier_TusA"/>
</dbReference>
<proteinExistence type="inferred from homology"/>
<feature type="domain" description="UPF0033" evidence="4">
    <location>
        <begin position="17"/>
        <end position="41"/>
    </location>
</feature>
<keyword evidence="2 3" id="KW-0963">Cytoplasm</keyword>
<evidence type="ECO:0000313" key="5">
    <source>
        <dbReference type="EMBL" id="GAC31191.1"/>
    </source>
</evidence>